<keyword evidence="5" id="KW-1185">Reference proteome</keyword>
<evidence type="ECO:0000259" key="3">
    <source>
        <dbReference type="SMART" id="SM00181"/>
    </source>
</evidence>
<feature type="domain" description="EGF-like" evidence="3">
    <location>
        <begin position="800"/>
        <end position="833"/>
    </location>
</feature>
<feature type="transmembrane region" description="Helical" evidence="2">
    <location>
        <begin position="1044"/>
        <end position="1063"/>
    </location>
</feature>
<accession>A0AAD9J5T4</accession>
<dbReference type="SUPFAM" id="SSF57184">
    <property type="entry name" value="Growth factor receptor domain"/>
    <property type="match status" value="6"/>
</dbReference>
<dbReference type="SMART" id="SM00261">
    <property type="entry name" value="FU"/>
    <property type="match status" value="7"/>
</dbReference>
<feature type="domain" description="EGF-like" evidence="3">
    <location>
        <begin position="866"/>
        <end position="907"/>
    </location>
</feature>
<dbReference type="PANTHER" id="PTHR23275:SF100">
    <property type="entry name" value="EGF-LIKE DOMAIN-CONTAINING PROTEIN"/>
    <property type="match status" value="1"/>
</dbReference>
<protein>
    <recommendedName>
        <fullName evidence="3">EGF-like domain-containing protein</fullName>
    </recommendedName>
</protein>
<dbReference type="EMBL" id="JAODUP010000595">
    <property type="protein sequence ID" value="KAK2146601.1"/>
    <property type="molecule type" value="Genomic_DNA"/>
</dbReference>
<gene>
    <name evidence="4" type="ORF">LSH36_595g03027</name>
</gene>
<feature type="domain" description="EGF-like" evidence="3">
    <location>
        <begin position="764"/>
        <end position="799"/>
    </location>
</feature>
<feature type="domain" description="EGF-like" evidence="3">
    <location>
        <begin position="375"/>
        <end position="407"/>
    </location>
</feature>
<sequence length="1064" mass="114869">MLKNCVYKVDTKLANLGVVQERQCEGAAGIVLDAHCNLWEPANSLFVRDKYVTPTGKRLHAGYVQKAEARKNIPFDTTARNKQHVRMVQCTIRNTRDLSGNAVVRSLPWKTPGCGFEIRLMLFLWDVSLRYRPLGMCPSATSHTHLAVNNNNSNNSNNNNNNNNNKRRNINMMAMKHVVLMIAIIMALVEHSPATTDSCKAMGLYFCTECEDPDLQCYLCISGYTLKADKSGCLKCTDPNCQQCSINIADTTKADCEVCAAGFYLKDADKTCVSCGINNCNTCHMGNDSVVVCDQCDSSYYKVSDSECAACPDNCKTCITGNSTTITKCTTCNDGYYVSNGACAACSAGDCKTCPDDKCNVCIDNFYIDGTSCAECSYQCSKCSDGITCDTCVDGYTTKGAEDKSCDECPANCIECTLEEAAQGTCTKCAESYALDSSTNKCVACNEVANCQTCDSTDGVVLCTKCEANFVEQENTCYECPDNCEPDSCIYNDMAFDGFKTYCEYCNEGYTMGNVTKCAQCKGCDYCGWNDEHNAVQSQCSVPSMVPTESEYYKYRGYCSDSDTTPVYVCQEGYYYVEQDPVTQVPSCIACIDGCTYCNNTDYCIECDLEHGYSEQLKNDGSCYKCSTISEYCTECSSADGEVFQCDNCKSGSFLTDNGCSACLTYCDDCVDASSCTTCKAGTIKGTDEICYSCPASCTTCTVDTDGVTSCTTCVAGYEVNNGACEACPANCLDCEYVDDSLICSDGKCATGYQKWSSDKLCHACPNNCATCTESSTTSNQLVCVTCRSQFTLNSYTCGACPTNCAKCSTKDANIICDTCDAGYYKDSDNACQKCFTDCATCTSGTTCTKCVIGKGMPEDKSTCTDCATLTEVLNCDTCVDASSDTPSKCVSCETDFTTAQDGSKCLSVTSFGNECLEALDKPPSCSACQEGVGAELVYDKCLVNCFTCGNLTNNVPTSTVTQCNAQGKEYPDKAQCEYGCYIGVKYENSQMTFASRGCAQNSNCLSDEVEQCSNSGASQNCLRCCDSEELCNGDYWDPSSAPASHVIGITTILIALLVVYVIN</sequence>
<feature type="domain" description="EGF-like" evidence="3">
    <location>
        <begin position="727"/>
        <end position="763"/>
    </location>
</feature>
<keyword evidence="2" id="KW-0472">Membrane</keyword>
<name>A0AAD9J5T4_9ANNE</name>
<evidence type="ECO:0000313" key="5">
    <source>
        <dbReference type="Proteomes" id="UP001208570"/>
    </source>
</evidence>
<dbReference type="InterPro" id="IPR052798">
    <property type="entry name" value="Giardia_VSA"/>
</dbReference>
<reference evidence="4" key="1">
    <citation type="journal article" date="2023" name="Mol. Biol. Evol.">
        <title>Third-Generation Sequencing Reveals the Adaptive Role of the Epigenome in Three Deep-Sea Polychaetes.</title>
        <authorList>
            <person name="Perez M."/>
            <person name="Aroh O."/>
            <person name="Sun Y."/>
            <person name="Lan Y."/>
            <person name="Juniper S.K."/>
            <person name="Young C.R."/>
            <person name="Angers B."/>
            <person name="Qian P.Y."/>
        </authorList>
    </citation>
    <scope>NUCLEOTIDE SEQUENCE</scope>
    <source>
        <strain evidence="4">P08H-3</strain>
    </source>
</reference>
<feature type="domain" description="EGF-like" evidence="3">
    <location>
        <begin position="625"/>
        <end position="661"/>
    </location>
</feature>
<organism evidence="4 5">
    <name type="scientific">Paralvinella palmiformis</name>
    <dbReference type="NCBI Taxonomy" id="53620"/>
    <lineage>
        <taxon>Eukaryota</taxon>
        <taxon>Metazoa</taxon>
        <taxon>Spiralia</taxon>
        <taxon>Lophotrochozoa</taxon>
        <taxon>Annelida</taxon>
        <taxon>Polychaeta</taxon>
        <taxon>Sedentaria</taxon>
        <taxon>Canalipalpata</taxon>
        <taxon>Terebellida</taxon>
        <taxon>Terebelliformia</taxon>
        <taxon>Alvinellidae</taxon>
        <taxon>Paralvinella</taxon>
    </lineage>
</organism>
<dbReference type="InterPro" id="IPR006212">
    <property type="entry name" value="Furin_repeat"/>
</dbReference>
<feature type="domain" description="EGF-like" evidence="3">
    <location>
        <begin position="662"/>
        <end position="692"/>
    </location>
</feature>
<evidence type="ECO:0000313" key="4">
    <source>
        <dbReference type="EMBL" id="KAK2146601.1"/>
    </source>
</evidence>
<dbReference type="InterPro" id="IPR000742">
    <property type="entry name" value="EGF"/>
</dbReference>
<dbReference type="AlphaFoldDB" id="A0AAD9J5T4"/>
<evidence type="ECO:0000256" key="2">
    <source>
        <dbReference type="SAM" id="Phobius"/>
    </source>
</evidence>
<feature type="domain" description="EGF-like" evidence="3">
    <location>
        <begin position="444"/>
        <end position="478"/>
    </location>
</feature>
<dbReference type="Proteomes" id="UP001208570">
    <property type="component" value="Unassembled WGS sequence"/>
</dbReference>
<dbReference type="InterPro" id="IPR009030">
    <property type="entry name" value="Growth_fac_rcpt_cys_sf"/>
</dbReference>
<evidence type="ECO:0000256" key="1">
    <source>
        <dbReference type="SAM" id="MobiDB-lite"/>
    </source>
</evidence>
<feature type="domain" description="EGF-like" evidence="3">
    <location>
        <begin position="307"/>
        <end position="344"/>
    </location>
</feature>
<feature type="domain" description="EGF-like" evidence="3">
    <location>
        <begin position="408"/>
        <end position="443"/>
    </location>
</feature>
<feature type="domain" description="EGF-like" evidence="3">
    <location>
        <begin position="834"/>
        <end position="865"/>
    </location>
</feature>
<feature type="domain" description="EGF-like" evidence="3">
    <location>
        <begin position="479"/>
        <end position="522"/>
    </location>
</feature>
<feature type="region of interest" description="Disordered" evidence="1">
    <location>
        <begin position="147"/>
        <end position="167"/>
    </location>
</feature>
<dbReference type="PANTHER" id="PTHR23275">
    <property type="entry name" value="CABRIOLET.-RELATED"/>
    <property type="match status" value="1"/>
</dbReference>
<feature type="domain" description="EGF-like" evidence="3">
    <location>
        <begin position="235"/>
        <end position="273"/>
    </location>
</feature>
<dbReference type="SMART" id="SM00181">
    <property type="entry name" value="EGF"/>
    <property type="match status" value="15"/>
</dbReference>
<keyword evidence="2" id="KW-0812">Transmembrane</keyword>
<proteinExistence type="predicted"/>
<comment type="caution">
    <text evidence="4">The sequence shown here is derived from an EMBL/GenBank/DDBJ whole genome shotgun (WGS) entry which is preliminary data.</text>
</comment>
<feature type="domain" description="EGF-like" evidence="3">
    <location>
        <begin position="198"/>
        <end position="234"/>
    </location>
</feature>
<feature type="compositionally biased region" description="Low complexity" evidence="1">
    <location>
        <begin position="149"/>
        <end position="164"/>
    </location>
</feature>
<feature type="domain" description="EGF-like" evidence="3">
    <location>
        <begin position="693"/>
        <end position="726"/>
    </location>
</feature>
<keyword evidence="2" id="KW-1133">Transmembrane helix</keyword>